<feature type="modified residue" description="N6-carboxylysine" evidence="15">
    <location>
        <position position="217"/>
    </location>
</feature>
<dbReference type="NCBIfam" id="NF001126">
    <property type="entry name" value="PRK00139.1-4"/>
    <property type="match status" value="1"/>
</dbReference>
<keyword evidence="7 15" id="KW-0961">Cell wall biogenesis/degradation</keyword>
<dbReference type="InterPro" id="IPR004101">
    <property type="entry name" value="Mur_ligase_C"/>
</dbReference>
<dbReference type="SUPFAM" id="SSF53623">
    <property type="entry name" value="MurD-like peptide ligases, catalytic domain"/>
    <property type="match status" value="1"/>
</dbReference>
<dbReference type="InterPro" id="IPR013221">
    <property type="entry name" value="Mur_ligase_cen"/>
</dbReference>
<dbReference type="Pfam" id="PF08245">
    <property type="entry name" value="Mur_ligase_M"/>
    <property type="match status" value="1"/>
</dbReference>
<keyword evidence="15" id="KW-0963">Cytoplasm</keyword>
<keyword evidence="5 15" id="KW-0573">Peptidoglycan synthesis</keyword>
<keyword evidence="15" id="KW-0547">Nucleotide-binding</keyword>
<evidence type="ECO:0000313" key="20">
    <source>
        <dbReference type="EMBL" id="GGE41331.1"/>
    </source>
</evidence>
<evidence type="ECO:0000256" key="12">
    <source>
        <dbReference type="ARBA" id="ARBA00075482"/>
    </source>
</evidence>
<name>A0A8J2VV70_9BACL</name>
<dbReference type="InterPro" id="IPR000713">
    <property type="entry name" value="Mur_ligase_N"/>
</dbReference>
<evidence type="ECO:0000256" key="1">
    <source>
        <dbReference type="ARBA" id="ARBA00004752"/>
    </source>
</evidence>
<dbReference type="GO" id="GO:0005737">
    <property type="term" value="C:cytoplasm"/>
    <property type="evidence" value="ECO:0007669"/>
    <property type="project" value="UniProtKB-SubCell"/>
</dbReference>
<comment type="similarity">
    <text evidence="2 15">Belongs to the MurCDEF family. MurE subfamily.</text>
</comment>
<dbReference type="InterPro" id="IPR036615">
    <property type="entry name" value="Mur_ligase_C_dom_sf"/>
</dbReference>
<comment type="function">
    <text evidence="9 15">Catalyzes the addition of meso-diaminopimelic acid to the nucleotide precursor UDP-N-acetylmuramoyl-L-alanyl-D-glutamate (UMAG) in the biosynthesis of bacterial cell-wall peptidoglycan.</text>
</comment>
<comment type="caution">
    <text evidence="20">The sequence shown here is derived from an EMBL/GenBank/DDBJ whole genome shotgun (WGS) entry which is preliminary data.</text>
</comment>
<comment type="pathway">
    <text evidence="1 15 16">Cell wall biogenesis; peptidoglycan biosynthesis.</text>
</comment>
<protein>
    <recommendedName>
        <fullName evidence="11 15">UDP-N-acetylmuramoyl-L-alanyl-D-glutamate--2,6-diaminopimelate ligase</fullName>
        <ecNumber evidence="10 15">6.3.2.13</ecNumber>
    </recommendedName>
    <alternativeName>
        <fullName evidence="12 15">Meso-A2pm-adding enzyme</fullName>
    </alternativeName>
    <alternativeName>
        <fullName evidence="13 15">Meso-diaminopimelate-adding enzyme</fullName>
    </alternativeName>
    <alternativeName>
        <fullName evidence="14 15">UDP-MurNAc-L-Ala-D-Glu:meso-diaminopimelate ligase</fullName>
    </alternativeName>
    <alternativeName>
        <fullName evidence="15">UDP-MurNAc-tripeptide synthetase</fullName>
    </alternativeName>
    <alternativeName>
        <fullName evidence="15">UDP-N-acetylmuramyl-tripeptide synthetase</fullName>
    </alternativeName>
</protein>
<feature type="binding site" evidence="15">
    <location>
        <begin position="150"/>
        <end position="151"/>
    </location>
    <ligand>
        <name>UDP-N-acetyl-alpha-D-muramoyl-L-alanyl-D-glutamate</name>
        <dbReference type="ChEBI" id="CHEBI:83900"/>
    </ligand>
</feature>
<feature type="binding site" evidence="15">
    <location>
        <position position="30"/>
    </location>
    <ligand>
        <name>UDP-N-acetyl-alpha-D-muramoyl-L-alanyl-D-glutamate</name>
        <dbReference type="ChEBI" id="CHEBI:83900"/>
    </ligand>
</feature>
<dbReference type="EC" id="6.3.2.13" evidence="10 15"/>
<feature type="binding site" evidence="15">
    <location>
        <position position="383"/>
    </location>
    <ligand>
        <name>meso-2,6-diaminopimelate</name>
        <dbReference type="ChEBI" id="CHEBI:57791"/>
    </ligand>
</feature>
<evidence type="ECO:0000259" key="17">
    <source>
        <dbReference type="Pfam" id="PF01225"/>
    </source>
</evidence>
<feature type="binding site" evidence="15">
    <location>
        <position position="149"/>
    </location>
    <ligand>
        <name>UDP-N-acetyl-alpha-D-muramoyl-L-alanyl-D-glutamate</name>
        <dbReference type="ChEBI" id="CHEBI:83900"/>
    </ligand>
</feature>
<sequence length="491" mass="53713">MKLKQLLTALESYRLENAGDPDIVSVEMDSRQIQSGSLFVCVPGERFDGHDFVSEVISQGAQAIVAERPVSAEIPVIYVSEARRALSQLADMFYNQPTHHLDLIGVTGTNGKTTITHLVKQIQEHAGMKTGLIGTMGIKYGEKNISVNNTTPESPVLQKAFRDMVDDNVQSAVMEVSSHALVQGRVRGLDFNIAIFTNLTQDHLDYHGTMKDYLHAKSLLFSQLGNIYDTTRKKAAVINNDDSAAAVLKEATAASLITYAIDASADVRAENIVISAKGTTFDLITPEGRFQVVMKLVGKFSVYNVLAAACACWLNGVTWETIIEAIANIEGVSGRFETVNAGQSFSVIVDYSHTPDSLENALLTIKEFAKGRILTVVGCGGDRDRTKRPLMADIAVRHSDQAIFTSDNPRTEDPERILKDMEAGVEKGSYTTIVGRRDAIKHAVALAEENDIILIAGKGHETYQIIGTEVLDFDDRLEARQAIKERLKNGN</sequence>
<feature type="domain" description="Mur ligase N-terminal catalytic" evidence="17">
    <location>
        <begin position="23"/>
        <end position="94"/>
    </location>
</feature>
<reference evidence="20" key="1">
    <citation type="journal article" date="2014" name="Int. J. Syst. Evol. Microbiol.">
        <title>Complete genome sequence of Corynebacterium casei LMG S-19264T (=DSM 44701T), isolated from a smear-ripened cheese.</title>
        <authorList>
            <consortium name="US DOE Joint Genome Institute (JGI-PGF)"/>
            <person name="Walter F."/>
            <person name="Albersmeier A."/>
            <person name="Kalinowski J."/>
            <person name="Ruckert C."/>
        </authorList>
    </citation>
    <scope>NUCLEOTIDE SEQUENCE</scope>
    <source>
        <strain evidence="20">CGMCC 1.15371</strain>
    </source>
</reference>
<feature type="binding site" evidence="15">
    <location>
        <position position="457"/>
    </location>
    <ligand>
        <name>meso-2,6-diaminopimelate</name>
        <dbReference type="ChEBI" id="CHEBI:57791"/>
    </ligand>
</feature>
<dbReference type="InterPro" id="IPR035911">
    <property type="entry name" value="MurE/MurF_N"/>
</dbReference>
<evidence type="ECO:0000256" key="11">
    <source>
        <dbReference type="ARBA" id="ARBA00072883"/>
    </source>
</evidence>
<dbReference type="PANTHER" id="PTHR23135:SF4">
    <property type="entry name" value="UDP-N-ACETYLMURAMOYL-L-ALANYL-D-GLUTAMATE--2,6-DIAMINOPIMELATE LIGASE MURE HOMOLOG, CHLOROPLASTIC"/>
    <property type="match status" value="1"/>
</dbReference>
<proteinExistence type="inferred from homology"/>
<comment type="PTM">
    <text evidence="15">Carboxylation is probably crucial for Mg(2+) binding and, consequently, for the gamma-phosphate positioning of ATP.</text>
</comment>
<evidence type="ECO:0000256" key="6">
    <source>
        <dbReference type="ARBA" id="ARBA00023306"/>
    </source>
</evidence>
<keyword evidence="6 15" id="KW-0131">Cell cycle</keyword>
<evidence type="ECO:0000256" key="9">
    <source>
        <dbReference type="ARBA" id="ARBA00056782"/>
    </source>
</evidence>
<dbReference type="Pfam" id="PF02875">
    <property type="entry name" value="Mur_ligase_C"/>
    <property type="match status" value="1"/>
</dbReference>
<comment type="caution">
    <text evidence="15">Lacks conserved residue(s) required for the propagation of feature annotation.</text>
</comment>
<dbReference type="GO" id="GO:0005524">
    <property type="term" value="F:ATP binding"/>
    <property type="evidence" value="ECO:0007669"/>
    <property type="project" value="UniProtKB-UniRule"/>
</dbReference>
<dbReference type="Pfam" id="PF01225">
    <property type="entry name" value="Mur_ligase"/>
    <property type="match status" value="1"/>
</dbReference>
<evidence type="ECO:0000256" key="3">
    <source>
        <dbReference type="ARBA" id="ARBA00022618"/>
    </source>
</evidence>
<evidence type="ECO:0000259" key="19">
    <source>
        <dbReference type="Pfam" id="PF08245"/>
    </source>
</evidence>
<gene>
    <name evidence="15 20" type="primary">murE</name>
    <name evidence="20" type="ORF">GCM10011391_20090</name>
</gene>
<dbReference type="Proteomes" id="UP000628775">
    <property type="component" value="Unassembled WGS sequence"/>
</dbReference>
<feature type="binding site" evidence="15">
    <location>
        <position position="185"/>
    </location>
    <ligand>
        <name>UDP-N-acetyl-alpha-D-muramoyl-L-alanyl-D-glutamate</name>
        <dbReference type="ChEBI" id="CHEBI:83900"/>
    </ligand>
</feature>
<keyword evidence="21" id="KW-1185">Reference proteome</keyword>
<dbReference type="GO" id="GO:0051301">
    <property type="term" value="P:cell division"/>
    <property type="evidence" value="ECO:0007669"/>
    <property type="project" value="UniProtKB-KW"/>
</dbReference>
<feature type="binding site" evidence="15">
    <location>
        <position position="183"/>
    </location>
    <ligand>
        <name>UDP-N-acetyl-alpha-D-muramoyl-L-alanyl-D-glutamate</name>
        <dbReference type="ChEBI" id="CHEBI:83900"/>
    </ligand>
</feature>
<organism evidence="20 21">
    <name type="scientific">Pullulanibacillus camelliae</name>
    <dbReference type="NCBI Taxonomy" id="1707096"/>
    <lineage>
        <taxon>Bacteria</taxon>
        <taxon>Bacillati</taxon>
        <taxon>Bacillota</taxon>
        <taxon>Bacilli</taxon>
        <taxon>Bacillales</taxon>
        <taxon>Sporolactobacillaceae</taxon>
        <taxon>Pullulanibacillus</taxon>
    </lineage>
</organism>
<dbReference type="GO" id="GO:0009252">
    <property type="term" value="P:peptidoglycan biosynthetic process"/>
    <property type="evidence" value="ECO:0007669"/>
    <property type="project" value="UniProtKB-UniRule"/>
</dbReference>
<evidence type="ECO:0000256" key="4">
    <source>
        <dbReference type="ARBA" id="ARBA00022960"/>
    </source>
</evidence>
<keyword evidence="3 15" id="KW-0132">Cell division</keyword>
<dbReference type="InterPro" id="IPR005761">
    <property type="entry name" value="UDP-N-AcMur-Glu-dNH2Pim_ligase"/>
</dbReference>
<evidence type="ECO:0000256" key="10">
    <source>
        <dbReference type="ARBA" id="ARBA00066633"/>
    </source>
</evidence>
<evidence type="ECO:0000256" key="2">
    <source>
        <dbReference type="ARBA" id="ARBA00005898"/>
    </source>
</evidence>
<comment type="subcellular location">
    <subcellularLocation>
        <location evidence="15 16">Cytoplasm</location>
    </subcellularLocation>
</comment>
<feature type="binding site" evidence="15">
    <location>
        <begin position="407"/>
        <end position="410"/>
    </location>
    <ligand>
        <name>meso-2,6-diaminopimelate</name>
        <dbReference type="ChEBI" id="CHEBI:57791"/>
    </ligand>
</feature>
<dbReference type="Gene3D" id="3.40.1390.10">
    <property type="entry name" value="MurE/MurF, N-terminal domain"/>
    <property type="match status" value="1"/>
</dbReference>
<dbReference type="HAMAP" id="MF_00208">
    <property type="entry name" value="MurE"/>
    <property type="match status" value="1"/>
</dbReference>
<dbReference type="GO" id="GO:0008765">
    <property type="term" value="F:UDP-N-acetylmuramoylalanyl-D-glutamate-2,6-diaminopimelate ligase activity"/>
    <property type="evidence" value="ECO:0007669"/>
    <property type="project" value="UniProtKB-UniRule"/>
</dbReference>
<keyword evidence="4 15" id="KW-0133">Cell shape</keyword>
<keyword evidence="15" id="KW-0067">ATP-binding</keyword>
<dbReference type="PANTHER" id="PTHR23135">
    <property type="entry name" value="MUR LIGASE FAMILY MEMBER"/>
    <property type="match status" value="1"/>
</dbReference>
<dbReference type="AlphaFoldDB" id="A0A8J2VV70"/>
<feature type="binding site" evidence="15">
    <location>
        <begin position="108"/>
        <end position="114"/>
    </location>
    <ligand>
        <name>ATP</name>
        <dbReference type="ChEBI" id="CHEBI:30616"/>
    </ligand>
</feature>
<dbReference type="SUPFAM" id="SSF63418">
    <property type="entry name" value="MurE/MurF N-terminal domain"/>
    <property type="match status" value="1"/>
</dbReference>
<dbReference type="NCBIfam" id="NF001124">
    <property type="entry name" value="PRK00139.1-2"/>
    <property type="match status" value="1"/>
</dbReference>
<feature type="domain" description="Mur ligase C-terminal" evidence="18">
    <location>
        <begin position="334"/>
        <end position="459"/>
    </location>
</feature>
<evidence type="ECO:0000256" key="16">
    <source>
        <dbReference type="RuleBase" id="RU004135"/>
    </source>
</evidence>
<reference evidence="20" key="2">
    <citation type="submission" date="2020-09" db="EMBL/GenBank/DDBJ databases">
        <authorList>
            <person name="Sun Q."/>
            <person name="Zhou Y."/>
        </authorList>
    </citation>
    <scope>NUCLEOTIDE SEQUENCE</scope>
    <source>
        <strain evidence="20">CGMCC 1.15371</strain>
    </source>
</reference>
<feature type="binding site" evidence="15">
    <location>
        <position position="177"/>
    </location>
    <ligand>
        <name>UDP-N-acetyl-alpha-D-muramoyl-L-alanyl-D-glutamate</name>
        <dbReference type="ChEBI" id="CHEBI:83900"/>
    </ligand>
</feature>
<evidence type="ECO:0000256" key="5">
    <source>
        <dbReference type="ARBA" id="ARBA00022984"/>
    </source>
</evidence>
<feature type="binding site" evidence="15">
    <location>
        <position position="461"/>
    </location>
    <ligand>
        <name>meso-2,6-diaminopimelate</name>
        <dbReference type="ChEBI" id="CHEBI:57791"/>
    </ligand>
</feature>
<comment type="catalytic activity">
    <reaction evidence="8 15">
        <text>UDP-N-acetyl-alpha-D-muramoyl-L-alanyl-D-glutamate + meso-2,6-diaminopimelate + ATP = UDP-N-acetyl-alpha-D-muramoyl-L-alanyl-gamma-D-glutamyl-meso-2,6-diaminopimelate + ADP + phosphate + H(+)</text>
        <dbReference type="Rhea" id="RHEA:23676"/>
        <dbReference type="ChEBI" id="CHEBI:15378"/>
        <dbReference type="ChEBI" id="CHEBI:30616"/>
        <dbReference type="ChEBI" id="CHEBI:43474"/>
        <dbReference type="ChEBI" id="CHEBI:57791"/>
        <dbReference type="ChEBI" id="CHEBI:83900"/>
        <dbReference type="ChEBI" id="CHEBI:83905"/>
        <dbReference type="ChEBI" id="CHEBI:456216"/>
        <dbReference type="EC" id="6.3.2.13"/>
    </reaction>
</comment>
<dbReference type="SUPFAM" id="SSF53244">
    <property type="entry name" value="MurD-like peptide ligases, peptide-binding domain"/>
    <property type="match status" value="1"/>
</dbReference>
<feature type="domain" description="Mur ligase central" evidence="19">
    <location>
        <begin position="106"/>
        <end position="312"/>
    </location>
</feature>
<dbReference type="NCBIfam" id="TIGR01085">
    <property type="entry name" value="murE"/>
    <property type="match status" value="1"/>
</dbReference>
<dbReference type="GO" id="GO:0000287">
    <property type="term" value="F:magnesium ion binding"/>
    <property type="evidence" value="ECO:0007669"/>
    <property type="project" value="UniProtKB-UniRule"/>
</dbReference>
<dbReference type="EMBL" id="BMIR01000008">
    <property type="protein sequence ID" value="GGE41331.1"/>
    <property type="molecule type" value="Genomic_DNA"/>
</dbReference>
<evidence type="ECO:0000259" key="18">
    <source>
        <dbReference type="Pfam" id="PF02875"/>
    </source>
</evidence>
<dbReference type="GO" id="GO:0071555">
    <property type="term" value="P:cell wall organization"/>
    <property type="evidence" value="ECO:0007669"/>
    <property type="project" value="UniProtKB-KW"/>
</dbReference>
<dbReference type="GO" id="GO:0008360">
    <property type="term" value="P:regulation of cell shape"/>
    <property type="evidence" value="ECO:0007669"/>
    <property type="project" value="UniProtKB-KW"/>
</dbReference>
<dbReference type="RefSeq" id="WP_188693012.1">
    <property type="nucleotide sequence ID" value="NZ_BMIR01000008.1"/>
</dbReference>
<evidence type="ECO:0000256" key="14">
    <source>
        <dbReference type="ARBA" id="ARBA00081560"/>
    </source>
</evidence>
<evidence type="ECO:0000313" key="21">
    <source>
        <dbReference type="Proteomes" id="UP000628775"/>
    </source>
</evidence>
<evidence type="ECO:0000256" key="13">
    <source>
        <dbReference type="ARBA" id="ARBA00076158"/>
    </source>
</evidence>
<evidence type="ECO:0000256" key="8">
    <source>
        <dbReference type="ARBA" id="ARBA00050251"/>
    </source>
</evidence>
<feature type="short sequence motif" description="Meso-diaminopimelate recognition motif" evidence="15">
    <location>
        <begin position="407"/>
        <end position="410"/>
    </location>
</feature>
<keyword evidence="15" id="KW-0460">Magnesium</keyword>
<dbReference type="InterPro" id="IPR036565">
    <property type="entry name" value="Mur-like_cat_sf"/>
</dbReference>
<keyword evidence="15 20" id="KW-0436">Ligase</keyword>
<accession>A0A8J2VV70</accession>
<dbReference type="Gene3D" id="3.90.190.20">
    <property type="entry name" value="Mur ligase, C-terminal domain"/>
    <property type="match status" value="1"/>
</dbReference>
<evidence type="ECO:0000256" key="7">
    <source>
        <dbReference type="ARBA" id="ARBA00023316"/>
    </source>
</evidence>
<dbReference type="Gene3D" id="3.40.1190.10">
    <property type="entry name" value="Mur-like, catalytic domain"/>
    <property type="match status" value="1"/>
</dbReference>
<comment type="cofactor">
    <cofactor evidence="15">
        <name>Mg(2+)</name>
        <dbReference type="ChEBI" id="CHEBI:18420"/>
    </cofactor>
</comment>
<evidence type="ECO:0000256" key="15">
    <source>
        <dbReference type="HAMAP-Rule" id="MF_00208"/>
    </source>
</evidence>
<dbReference type="UniPathway" id="UPA00219"/>
<dbReference type="FunFam" id="3.90.190.20:FF:000006">
    <property type="entry name" value="UDP-N-acetylmuramoyl-L-alanyl-D-glutamate--2,6-diaminopimelate ligase"/>
    <property type="match status" value="1"/>
</dbReference>